<proteinExistence type="predicted"/>
<dbReference type="Proteomes" id="UP000004773">
    <property type="component" value="Unassembled WGS sequence"/>
</dbReference>
<protein>
    <submittedName>
        <fullName evidence="1">Uncharacterized protein</fullName>
    </submittedName>
</protein>
<name>A0AA87DXH9_9BACL</name>
<evidence type="ECO:0000313" key="1">
    <source>
        <dbReference type="EMBL" id="EGF86007.1"/>
    </source>
</evidence>
<gene>
    <name evidence="1" type="ORF">HMPREF0428_01809</name>
</gene>
<evidence type="ECO:0000313" key="2">
    <source>
        <dbReference type="Proteomes" id="UP000004773"/>
    </source>
</evidence>
<comment type="caution">
    <text evidence="1">The sequence shown here is derived from an EMBL/GenBank/DDBJ whole genome shotgun (WGS) entry which is preliminary data.</text>
</comment>
<reference evidence="1 2" key="1">
    <citation type="submission" date="2011-03" db="EMBL/GenBank/DDBJ databases">
        <title>The Genome Sequence of Gemella haemolysans M341.</title>
        <authorList>
            <consortium name="The Broad Institute Genome Sequencing Platform"/>
            <consortium name="The Broad Institute Genome Sequencing Center for Infectious Disease"/>
            <person name="Earl A."/>
            <person name="Ward D."/>
            <person name="Feldgarden M."/>
            <person name="Gevers D."/>
            <person name="Sibley C.D."/>
            <person name="Field T.R."/>
            <person name="Grinwis M."/>
            <person name="Eshaghurshan C.S."/>
            <person name="Surette M.G."/>
            <person name="Young S.K."/>
            <person name="Zeng Q."/>
            <person name="Gargeya S."/>
            <person name="Fitzgerald M."/>
            <person name="Haas B."/>
            <person name="Abouelleil A."/>
            <person name="Alvarado L."/>
            <person name="Arachchi H.M."/>
            <person name="Berlin A."/>
            <person name="Brown A."/>
            <person name="Chapman S.B."/>
            <person name="Chen Z."/>
            <person name="Dunbar C."/>
            <person name="Freedman E."/>
            <person name="Gearin G."/>
            <person name="Gellesch M."/>
            <person name="Goldberg J."/>
            <person name="Griggs A."/>
            <person name="Gujja S."/>
            <person name="Heilman E.R."/>
            <person name="Heiman D."/>
            <person name="Howarth C."/>
            <person name="Larson L."/>
            <person name="Lui A."/>
            <person name="MacDonald P.J.P."/>
            <person name="Mehta T."/>
            <person name="Montmayeur A."/>
            <person name="Murphy C."/>
            <person name="Neiman D."/>
            <person name="Pearson M."/>
            <person name="Priest M."/>
            <person name="Roberts A."/>
            <person name="Saif S."/>
            <person name="Shea T."/>
            <person name="Shenoy N."/>
            <person name="Sisk P."/>
            <person name="Stolte C."/>
            <person name="Sykes S."/>
            <person name="White J."/>
            <person name="Yandava C."/>
            <person name="Wortman J."/>
            <person name="Nusbaum C."/>
            <person name="Birren B."/>
        </authorList>
    </citation>
    <scope>NUCLEOTIDE SEQUENCE [LARGE SCALE GENOMIC DNA]</scope>
    <source>
        <strain evidence="1 2">M341</strain>
    </source>
</reference>
<dbReference type="RefSeq" id="WP_003147986.1">
    <property type="nucleotide sequence ID" value="NZ_GL883586.1"/>
</dbReference>
<dbReference type="EMBL" id="ACRO01000047">
    <property type="protein sequence ID" value="EGF86007.1"/>
    <property type="molecule type" value="Genomic_DNA"/>
</dbReference>
<sequence length="1484" mass="167299">MFNNNTSYQEAINAPSRRITGNVTIKGQKLSDDISSIDYVSSISGNTLTIGATNASTVDIKFKRLIEGLEEKELIRVSFSVQTSSGIVERQIGEFFLTEIKLDRNNKTTTLKAIDKMAFLNDKYTSTLLYPTLGRNIVQEIANSCNLRVNNNLNITSLPSFSKKLEKVTYREMLGYLAQTVGAFVIFNNNGELEFRKLNRTQKQISKGSYLLKGLEVDEVEYRINGISISLNNQEKTILAVGSPLGTQVKLTNPLMTQGWLNSIFSEYSRLRFNPFKLNWRGDPFVEVGDWVSIEIANGSYRAFPILELKLSYSGGLKSTIGANVKGTTTSTTEYKGTVERQIEFINARLGASGNYVYADTVEPTNPKDGDTWFKPNGAFTDLYIYENNQWVLKTSTGNIEGLITKITDSSVSTQNLATAIAKIIELDAARITTGSLSFEQLNSSAVSEIRKGMVSETKFNSFVNDSNGLRQQMSSEIERVVESKKSTLKGQDGKSSYIHKKYTNDVLAGPMTDNSNSLYIGIYTGDKAVAPTNMSEYEWTRVRGYNGVNSYIHRKYSDNSNGANMSDDSNLKYIGIYTGASATPPTTPTSYTWSKIKGEDGRQGVPGVRGADGRTSYLHTAYANSPTGDVDFSTTNSNGKEYIGTYSDFELADSNDYRRYKWVKIKGENGQNGRDGRDGQDGKSININWLPNSNFSSAFNKWEDVLTNSGLNSSFEHAKTHFGRGLHIWGTANADYKGLKSFQFKLEAKKGDKLTLSMDLGKDALTQNAPLKVGLQYFDKNSLVPPVKEEQIIDLATENFKIKKYKRISRTFTAKTDIDECIVMLHAPTRQLINFYIDNIKLEISEVATEWTPAYEDLQGHTLTANLWFSGNYINNVTKNVRLNLVLFYDGKEVNDFTTNVRYTSGVNSSWLTQDNLRTLRDGTIDYGFWGDGEKNGETLSAIATVNYKGLEIVSTARLDNVPNVEDVKETIKKFKTFESTLDSFKSVIGEIKGKEIKTIVKAPNLCTEDFSNNKTKSGNDLYFNVSPNLKANTKYTIILDVSFKKNDVHQRTKVYGAKSGGGEQWLKDGRNVWVVDYATEQNRVNIYPLGEFSQVNNVEIYEGDYREFIEQNNRFTSLGSATNQTSFYSYKINHNITGAKGKFFLVRFDLASLPSDKWFSSGDDGILALYSFGTKQFTEELKLKDNEYIFKELFNDNFYIFHNTNSLKITNVRLYEVRFGVTLATQNSLIDISSMIDQTKDSVTLSARKEIESKLTNYPTNAYLSNNYANKRDLESLVTKSELKVLSDRIESSVNTGNFGTTLSQNAYYVRVAWNGISNYVQFEDGGLNFYEGSNTQNNLRARIDDGNYTFWRDGYELGNMGTGYYKLDRNKKGIQFHLEYDGWFMGWAYKQKRTDNHYTWKWYYTSGSVGDTYADTLNAGCNTNFRWNEIWYFKTRTSWFNIMDGLDGTISVVSNIENTGDGGIRWWTRNLTFKNGILIGG</sequence>
<accession>A0AA87DXH9</accession>
<organism evidence="1 2">
    <name type="scientific">Gemella haemolysans M341</name>
    <dbReference type="NCBI Taxonomy" id="562981"/>
    <lineage>
        <taxon>Bacteria</taxon>
        <taxon>Bacillati</taxon>
        <taxon>Bacillota</taxon>
        <taxon>Bacilli</taxon>
        <taxon>Bacillales</taxon>
        <taxon>Gemellaceae</taxon>
        <taxon>Gemella</taxon>
    </lineage>
</organism>